<keyword evidence="2" id="KW-1185">Reference proteome</keyword>
<sequence>MNEDDLWKLHDLLAKDGVDDETLSLLSDDIQAGEFVVGIEQIADTVSEYDIVISERTGRLLRRIGEHFTVTRPSFIEVSDRFSGPPSTSR</sequence>
<gene>
    <name evidence="1" type="ORF">BJ983_005662</name>
</gene>
<dbReference type="AlphaFoldDB" id="A0A7Y9E249"/>
<evidence type="ECO:0000313" key="1">
    <source>
        <dbReference type="EMBL" id="NYD39560.1"/>
    </source>
</evidence>
<organism evidence="1 2">
    <name type="scientific">Actinomycetospora corticicola</name>
    <dbReference type="NCBI Taxonomy" id="663602"/>
    <lineage>
        <taxon>Bacteria</taxon>
        <taxon>Bacillati</taxon>
        <taxon>Actinomycetota</taxon>
        <taxon>Actinomycetes</taxon>
        <taxon>Pseudonocardiales</taxon>
        <taxon>Pseudonocardiaceae</taxon>
        <taxon>Actinomycetospora</taxon>
    </lineage>
</organism>
<reference evidence="1 2" key="1">
    <citation type="submission" date="2020-07" db="EMBL/GenBank/DDBJ databases">
        <title>Sequencing the genomes of 1000 actinobacteria strains.</title>
        <authorList>
            <person name="Klenk H.-P."/>
        </authorList>
    </citation>
    <scope>NUCLEOTIDE SEQUENCE [LARGE SCALE GENOMIC DNA]</scope>
    <source>
        <strain evidence="1 2">DSM 45772</strain>
    </source>
</reference>
<accession>A0A7Y9E249</accession>
<protein>
    <submittedName>
        <fullName evidence="1">Uncharacterized protein</fullName>
    </submittedName>
</protein>
<dbReference type="Proteomes" id="UP000535890">
    <property type="component" value="Unassembled WGS sequence"/>
</dbReference>
<dbReference type="RefSeq" id="WP_179796863.1">
    <property type="nucleotide sequence ID" value="NZ_BAABHP010000023.1"/>
</dbReference>
<dbReference type="EMBL" id="JACCBN010000001">
    <property type="protein sequence ID" value="NYD39560.1"/>
    <property type="molecule type" value="Genomic_DNA"/>
</dbReference>
<comment type="caution">
    <text evidence="1">The sequence shown here is derived from an EMBL/GenBank/DDBJ whole genome shotgun (WGS) entry which is preliminary data.</text>
</comment>
<name>A0A7Y9E249_9PSEU</name>
<proteinExistence type="predicted"/>
<evidence type="ECO:0000313" key="2">
    <source>
        <dbReference type="Proteomes" id="UP000535890"/>
    </source>
</evidence>